<dbReference type="EMBL" id="AQGW01000020">
    <property type="protein sequence ID" value="MBE0383126.1"/>
    <property type="molecule type" value="Genomic_DNA"/>
</dbReference>
<name>A0ABR9ERD9_PSEVC</name>
<accession>A0ABR9ERD9</accession>
<protein>
    <submittedName>
        <fullName evidence="1">Uncharacterized protein</fullName>
    </submittedName>
</protein>
<evidence type="ECO:0000313" key="2">
    <source>
        <dbReference type="Proteomes" id="UP000615003"/>
    </source>
</evidence>
<organism evidence="1 2">
    <name type="scientific">Pseudoalteromonas carrageenovora IAM 12662</name>
    <dbReference type="NCBI Taxonomy" id="1314868"/>
    <lineage>
        <taxon>Bacteria</taxon>
        <taxon>Pseudomonadati</taxon>
        <taxon>Pseudomonadota</taxon>
        <taxon>Gammaproteobacteria</taxon>
        <taxon>Alteromonadales</taxon>
        <taxon>Pseudoalteromonadaceae</taxon>
        <taxon>Pseudoalteromonas</taxon>
    </lineage>
</organism>
<sequence>MRNSVLVKLYMILSVAILVTNDNTLKNIKKIFTVYRPVMLI</sequence>
<comment type="caution">
    <text evidence="1">The sequence shown here is derived from an EMBL/GenBank/DDBJ whole genome shotgun (WGS) entry which is preliminary data.</text>
</comment>
<keyword evidence="2" id="KW-1185">Reference proteome</keyword>
<gene>
    <name evidence="1" type="ORF">PCARR_a1421</name>
</gene>
<reference evidence="1 2" key="1">
    <citation type="submission" date="2015-06" db="EMBL/GenBank/DDBJ databases">
        <title>Genome sequence of Pseudoalteromonas carrageenovora.</title>
        <authorList>
            <person name="Xie B.-B."/>
            <person name="Rong J.-C."/>
            <person name="Qin Q.-L."/>
            <person name="Zhang Y.-Z."/>
        </authorList>
    </citation>
    <scope>NUCLEOTIDE SEQUENCE [LARGE SCALE GENOMIC DNA]</scope>
    <source>
        <strain evidence="1 2">IAM 12662</strain>
    </source>
</reference>
<dbReference type="Proteomes" id="UP000615003">
    <property type="component" value="Unassembled WGS sequence"/>
</dbReference>
<evidence type="ECO:0000313" key="1">
    <source>
        <dbReference type="EMBL" id="MBE0383126.1"/>
    </source>
</evidence>
<proteinExistence type="predicted"/>